<keyword evidence="2" id="KW-0238">DNA-binding</keyword>
<dbReference type="eggNOG" id="COG2197">
    <property type="taxonomic scope" value="Bacteria"/>
</dbReference>
<gene>
    <name evidence="5" type="ORF">Wenmar_01086</name>
</gene>
<dbReference type="Gene3D" id="3.30.450.80">
    <property type="entry name" value="Transcription factor LuxR-like, autoinducer-binding domain"/>
    <property type="match status" value="1"/>
</dbReference>
<organism evidence="5 6">
    <name type="scientific">Wenxinia marina DSM 24838</name>
    <dbReference type="NCBI Taxonomy" id="1123501"/>
    <lineage>
        <taxon>Bacteria</taxon>
        <taxon>Pseudomonadati</taxon>
        <taxon>Pseudomonadota</taxon>
        <taxon>Alphaproteobacteria</taxon>
        <taxon>Rhodobacterales</taxon>
        <taxon>Roseobacteraceae</taxon>
        <taxon>Wenxinia</taxon>
    </lineage>
</organism>
<dbReference type="AlphaFoldDB" id="A0A0D0QI75"/>
<reference evidence="5 6" key="1">
    <citation type="submission" date="2013-01" db="EMBL/GenBank/DDBJ databases">
        <authorList>
            <person name="Fiebig A."/>
            <person name="Goeker M."/>
            <person name="Klenk H.-P.P."/>
        </authorList>
    </citation>
    <scope>NUCLEOTIDE SEQUENCE [LARGE SCALE GENOMIC DNA]</scope>
    <source>
        <strain evidence="5 6">DSM 24838</strain>
    </source>
</reference>
<dbReference type="InterPro" id="IPR036388">
    <property type="entry name" value="WH-like_DNA-bd_sf"/>
</dbReference>
<dbReference type="GO" id="GO:0006355">
    <property type="term" value="P:regulation of DNA-templated transcription"/>
    <property type="evidence" value="ECO:0007669"/>
    <property type="project" value="InterPro"/>
</dbReference>
<dbReference type="PATRIC" id="fig|1123501.6.peg.1158"/>
<keyword evidence="1" id="KW-0805">Transcription regulation</keyword>
<dbReference type="GO" id="GO:0003677">
    <property type="term" value="F:DNA binding"/>
    <property type="evidence" value="ECO:0007669"/>
    <property type="project" value="UniProtKB-KW"/>
</dbReference>
<evidence type="ECO:0000256" key="3">
    <source>
        <dbReference type="ARBA" id="ARBA00023163"/>
    </source>
</evidence>
<accession>A0A0D0QI75</accession>
<dbReference type="Proteomes" id="UP000035100">
    <property type="component" value="Unassembled WGS sequence"/>
</dbReference>
<evidence type="ECO:0000256" key="1">
    <source>
        <dbReference type="ARBA" id="ARBA00023015"/>
    </source>
</evidence>
<feature type="domain" description="HTH luxR-type" evidence="4">
    <location>
        <begin position="153"/>
        <end position="210"/>
    </location>
</feature>
<dbReference type="InterPro" id="IPR000792">
    <property type="entry name" value="Tscrpt_reg_LuxR_C"/>
</dbReference>
<dbReference type="SUPFAM" id="SSF75516">
    <property type="entry name" value="Pheromone-binding domain of LuxR-like quorum-sensing transcription factors"/>
    <property type="match status" value="1"/>
</dbReference>
<dbReference type="STRING" id="1123501.Wenmar_01086"/>
<dbReference type="InterPro" id="IPR005143">
    <property type="entry name" value="TF_LuxR_autoind-bd_dom"/>
</dbReference>
<evidence type="ECO:0000256" key="2">
    <source>
        <dbReference type="ARBA" id="ARBA00023125"/>
    </source>
</evidence>
<protein>
    <submittedName>
        <fullName evidence="5">Response regulator</fullName>
    </submittedName>
</protein>
<dbReference type="Gene3D" id="1.10.10.10">
    <property type="entry name" value="Winged helix-like DNA-binding domain superfamily/Winged helix DNA-binding domain"/>
    <property type="match status" value="1"/>
</dbReference>
<keyword evidence="6" id="KW-1185">Reference proteome</keyword>
<dbReference type="InterPro" id="IPR036693">
    <property type="entry name" value="TF_LuxR_autoind-bd_dom_sf"/>
</dbReference>
<proteinExistence type="predicted"/>
<dbReference type="EMBL" id="AONG01000005">
    <property type="protein sequence ID" value="KIQ70708.1"/>
    <property type="molecule type" value="Genomic_DNA"/>
</dbReference>
<keyword evidence="3" id="KW-0804">Transcription</keyword>
<evidence type="ECO:0000259" key="4">
    <source>
        <dbReference type="SMART" id="SM00421"/>
    </source>
</evidence>
<evidence type="ECO:0000313" key="5">
    <source>
        <dbReference type="EMBL" id="KIQ70708.1"/>
    </source>
</evidence>
<dbReference type="SMART" id="SM00421">
    <property type="entry name" value="HTH_LUXR"/>
    <property type="match status" value="1"/>
</dbReference>
<dbReference type="Pfam" id="PF03472">
    <property type="entry name" value="Autoind_bind"/>
    <property type="match status" value="1"/>
</dbReference>
<comment type="caution">
    <text evidence="5">The sequence shown here is derived from an EMBL/GenBank/DDBJ whole genome shotgun (WGS) entry which is preliminary data.</text>
</comment>
<name>A0A0D0QI75_9RHOB</name>
<sequence>MSIRAGGGNLVRGAMDKLAFDRELKKLDNFAEAGYFLALHIRFTSPLMFFQTYDQAWIDTYSEKGYVLRDPMTAFAFSRAGWTRWSNPRIPDPFGIFEEAKAHGLKFGATVSTGPILSRTVCSVARSDREFEDHEILTIEVIVKRLHQMVEPTHRLTKAQAEALKLIADGYRHAAAANMLGISESALKVRLAAARERLMARTTAEAIQRAKDFNLL</sequence>
<evidence type="ECO:0000313" key="6">
    <source>
        <dbReference type="Proteomes" id="UP000035100"/>
    </source>
</evidence>
<dbReference type="InterPro" id="IPR016032">
    <property type="entry name" value="Sig_transdc_resp-reg_C-effctor"/>
</dbReference>
<dbReference type="SUPFAM" id="SSF46894">
    <property type="entry name" value="C-terminal effector domain of the bipartite response regulators"/>
    <property type="match status" value="1"/>
</dbReference>